<dbReference type="AlphaFoldDB" id="A0A0W0S6U0"/>
<accession>A0A0W0S6U0</accession>
<evidence type="ECO:0008006" key="6">
    <source>
        <dbReference type="Google" id="ProtNLM"/>
    </source>
</evidence>
<keyword evidence="5" id="KW-1185">Reference proteome</keyword>
<name>A0A0W0S6U0_9GAMM</name>
<dbReference type="OrthoDB" id="5653704at2"/>
<reference evidence="2 4" key="1">
    <citation type="submission" date="2015-11" db="EMBL/GenBank/DDBJ databases">
        <title>Genomic analysis of 38 Legionella species identifies large and diverse effector repertoires.</title>
        <authorList>
            <person name="Burstein D."/>
            <person name="Amaro F."/>
            <person name="Zusman T."/>
            <person name="Lifshitz Z."/>
            <person name="Cohen O."/>
            <person name="Gilbert J.A."/>
            <person name="Pupko T."/>
            <person name="Shuman H.A."/>
            <person name="Segal G."/>
        </authorList>
    </citation>
    <scope>NUCLEOTIDE SEQUENCE [LARGE SCALE GENOMIC DNA]</scope>
    <source>
        <strain evidence="2 4">ORW</strain>
    </source>
</reference>
<sequence length="230" mass="26869">MRAKLQQIERFNLELLDLQERVRTLKGSFYETYTRTELEPETFKFKQEIDPNAPDEFNLEPDTWKEVEKQILVPRNPTIGEKNQLADLAQQIKVKERQISQLKDSIQVAKVMETVSDVISYLDPKTHKNDIANLKYLQEQHFSDLHALKSHISGLSRGQSSVTRELYDAIQRTKGSDVDDQLSKVSEKIEERNNVHKTERSFNFKSFKEQIPRVNIDEDSSNENNDNFTL</sequence>
<dbReference type="RefSeq" id="WP_028381910.1">
    <property type="nucleotide sequence ID" value="NZ_CAAAIT010000008.1"/>
</dbReference>
<dbReference type="Proteomes" id="UP000054921">
    <property type="component" value="Unassembled WGS sequence"/>
</dbReference>
<dbReference type="Proteomes" id="UP000277577">
    <property type="component" value="Chromosome"/>
</dbReference>
<dbReference type="EMBL" id="LNXW01000013">
    <property type="protein sequence ID" value="KTC79294.1"/>
    <property type="molecule type" value="Genomic_DNA"/>
</dbReference>
<gene>
    <name evidence="2" type="ORF">Lche_1314</name>
    <name evidence="3" type="ORF">NCTC11976_01970</name>
</gene>
<dbReference type="PATRIC" id="fig|28084.5.peg.1433"/>
<evidence type="ECO:0000313" key="2">
    <source>
        <dbReference type="EMBL" id="KTC79294.1"/>
    </source>
</evidence>
<evidence type="ECO:0000313" key="4">
    <source>
        <dbReference type="Proteomes" id="UP000054921"/>
    </source>
</evidence>
<organism evidence="2 4">
    <name type="scientific">Legionella cherrii</name>
    <dbReference type="NCBI Taxonomy" id="28084"/>
    <lineage>
        <taxon>Bacteria</taxon>
        <taxon>Pseudomonadati</taxon>
        <taxon>Pseudomonadota</taxon>
        <taxon>Gammaproteobacteria</taxon>
        <taxon>Legionellales</taxon>
        <taxon>Legionellaceae</taxon>
        <taxon>Legionella</taxon>
    </lineage>
</organism>
<protein>
    <recommendedName>
        <fullName evidence="6">Coiled coil protein</fullName>
    </recommendedName>
</protein>
<dbReference type="EMBL" id="LR134173">
    <property type="protein sequence ID" value="VEB36959.1"/>
    <property type="molecule type" value="Genomic_DNA"/>
</dbReference>
<evidence type="ECO:0000256" key="1">
    <source>
        <dbReference type="SAM" id="Coils"/>
    </source>
</evidence>
<reference evidence="3 5" key="2">
    <citation type="submission" date="2018-12" db="EMBL/GenBank/DDBJ databases">
        <authorList>
            <consortium name="Pathogen Informatics"/>
        </authorList>
    </citation>
    <scope>NUCLEOTIDE SEQUENCE [LARGE SCALE GENOMIC DNA]</scope>
    <source>
        <strain evidence="3 5">NCTC11976</strain>
    </source>
</reference>
<feature type="coiled-coil region" evidence="1">
    <location>
        <begin position="1"/>
        <end position="28"/>
    </location>
</feature>
<proteinExistence type="predicted"/>
<evidence type="ECO:0000313" key="3">
    <source>
        <dbReference type="EMBL" id="VEB36959.1"/>
    </source>
</evidence>
<keyword evidence="1" id="KW-0175">Coiled coil</keyword>
<evidence type="ECO:0000313" key="5">
    <source>
        <dbReference type="Proteomes" id="UP000277577"/>
    </source>
</evidence>